<dbReference type="Gramene" id="mRNA:HanXRQr2_Chr10g0432461">
    <property type="protein sequence ID" value="CDS:HanXRQr2_Chr10g0432461.1"/>
    <property type="gene ID" value="HanXRQr2_Chr10g0432461"/>
</dbReference>
<dbReference type="SUPFAM" id="SSF52047">
    <property type="entry name" value="RNI-like"/>
    <property type="match status" value="1"/>
</dbReference>
<proteinExistence type="predicted"/>
<gene>
    <name evidence="1" type="ORF">HanXRQr2_Chr10g0432461</name>
</gene>
<protein>
    <submittedName>
        <fullName evidence="1">Leucine-rich repeat domain superfamily</fullName>
    </submittedName>
</protein>
<organism evidence="1 2">
    <name type="scientific">Helianthus annuus</name>
    <name type="common">Common sunflower</name>
    <dbReference type="NCBI Taxonomy" id="4232"/>
    <lineage>
        <taxon>Eukaryota</taxon>
        <taxon>Viridiplantae</taxon>
        <taxon>Streptophyta</taxon>
        <taxon>Embryophyta</taxon>
        <taxon>Tracheophyta</taxon>
        <taxon>Spermatophyta</taxon>
        <taxon>Magnoliopsida</taxon>
        <taxon>eudicotyledons</taxon>
        <taxon>Gunneridae</taxon>
        <taxon>Pentapetalae</taxon>
        <taxon>asterids</taxon>
        <taxon>campanulids</taxon>
        <taxon>Asterales</taxon>
        <taxon>Asteraceae</taxon>
        <taxon>Asteroideae</taxon>
        <taxon>Heliantheae alliance</taxon>
        <taxon>Heliantheae</taxon>
        <taxon>Helianthus</taxon>
    </lineage>
</organism>
<name>A0A9K3HWW0_HELAN</name>
<reference evidence="1" key="2">
    <citation type="submission" date="2020-06" db="EMBL/GenBank/DDBJ databases">
        <title>Helianthus annuus Genome sequencing and assembly Release 2.</title>
        <authorList>
            <person name="Gouzy J."/>
            <person name="Langlade N."/>
            <person name="Munos S."/>
        </authorList>
    </citation>
    <scope>NUCLEOTIDE SEQUENCE</scope>
    <source>
        <tissue evidence="1">Leaves</tissue>
    </source>
</reference>
<sequence>MLPKIQYLALSDNDFADSFLSILVNLTSLKVIDLCCCHLNSFVPIMPNLLDLDISLMTLNRSSTSNSGDGVT</sequence>
<dbReference type="AlphaFoldDB" id="A0A9K3HWW0"/>
<accession>A0A9K3HWW0</accession>
<dbReference type="EMBL" id="MNCJ02000325">
    <property type="protein sequence ID" value="KAF5785759.1"/>
    <property type="molecule type" value="Genomic_DNA"/>
</dbReference>
<evidence type="ECO:0000313" key="1">
    <source>
        <dbReference type="EMBL" id="KAF5785759.1"/>
    </source>
</evidence>
<reference evidence="1" key="1">
    <citation type="journal article" date="2017" name="Nature">
        <title>The sunflower genome provides insights into oil metabolism, flowering and Asterid evolution.</title>
        <authorList>
            <person name="Badouin H."/>
            <person name="Gouzy J."/>
            <person name="Grassa C.J."/>
            <person name="Murat F."/>
            <person name="Staton S.E."/>
            <person name="Cottret L."/>
            <person name="Lelandais-Briere C."/>
            <person name="Owens G.L."/>
            <person name="Carrere S."/>
            <person name="Mayjonade B."/>
            <person name="Legrand L."/>
            <person name="Gill N."/>
            <person name="Kane N.C."/>
            <person name="Bowers J.E."/>
            <person name="Hubner S."/>
            <person name="Bellec A."/>
            <person name="Berard A."/>
            <person name="Berges H."/>
            <person name="Blanchet N."/>
            <person name="Boniface M.C."/>
            <person name="Brunel D."/>
            <person name="Catrice O."/>
            <person name="Chaidir N."/>
            <person name="Claudel C."/>
            <person name="Donnadieu C."/>
            <person name="Faraut T."/>
            <person name="Fievet G."/>
            <person name="Helmstetter N."/>
            <person name="King M."/>
            <person name="Knapp S.J."/>
            <person name="Lai Z."/>
            <person name="Le Paslier M.C."/>
            <person name="Lippi Y."/>
            <person name="Lorenzon L."/>
            <person name="Mandel J.R."/>
            <person name="Marage G."/>
            <person name="Marchand G."/>
            <person name="Marquand E."/>
            <person name="Bret-Mestries E."/>
            <person name="Morien E."/>
            <person name="Nambeesan S."/>
            <person name="Nguyen T."/>
            <person name="Pegot-Espagnet P."/>
            <person name="Pouilly N."/>
            <person name="Raftis F."/>
            <person name="Sallet E."/>
            <person name="Schiex T."/>
            <person name="Thomas J."/>
            <person name="Vandecasteele C."/>
            <person name="Vares D."/>
            <person name="Vear F."/>
            <person name="Vautrin S."/>
            <person name="Crespi M."/>
            <person name="Mangin B."/>
            <person name="Burke J.M."/>
            <person name="Salse J."/>
            <person name="Munos S."/>
            <person name="Vincourt P."/>
            <person name="Rieseberg L.H."/>
            <person name="Langlade N.B."/>
        </authorList>
    </citation>
    <scope>NUCLEOTIDE SEQUENCE</scope>
    <source>
        <tissue evidence="1">Leaves</tissue>
    </source>
</reference>
<dbReference type="InterPro" id="IPR032675">
    <property type="entry name" value="LRR_dom_sf"/>
</dbReference>
<evidence type="ECO:0000313" key="2">
    <source>
        <dbReference type="Proteomes" id="UP000215914"/>
    </source>
</evidence>
<dbReference type="Proteomes" id="UP000215914">
    <property type="component" value="Unassembled WGS sequence"/>
</dbReference>
<comment type="caution">
    <text evidence="1">The sequence shown here is derived from an EMBL/GenBank/DDBJ whole genome shotgun (WGS) entry which is preliminary data.</text>
</comment>
<keyword evidence="2" id="KW-1185">Reference proteome</keyword>
<dbReference type="Gene3D" id="3.80.10.10">
    <property type="entry name" value="Ribonuclease Inhibitor"/>
    <property type="match status" value="1"/>
</dbReference>